<dbReference type="Gene3D" id="3.90.1150.10">
    <property type="entry name" value="Aspartate Aminotransferase, domain 1"/>
    <property type="match status" value="1"/>
</dbReference>
<dbReference type="InterPro" id="IPR015421">
    <property type="entry name" value="PyrdxlP-dep_Trfase_major"/>
</dbReference>
<accession>A0ABP1QXV9</accession>
<name>A0ABP1QXV9_9HEXA</name>
<proteinExistence type="predicted"/>
<evidence type="ECO:0000256" key="1">
    <source>
        <dbReference type="ARBA" id="ARBA00022898"/>
    </source>
</evidence>
<dbReference type="Gene3D" id="3.40.640.10">
    <property type="entry name" value="Type I PLP-dependent aspartate aminotransferase-like (Major domain)"/>
    <property type="match status" value="1"/>
</dbReference>
<evidence type="ECO:0000256" key="2">
    <source>
        <dbReference type="SAM" id="SignalP"/>
    </source>
</evidence>
<evidence type="ECO:0000313" key="5">
    <source>
        <dbReference type="Proteomes" id="UP001642540"/>
    </source>
</evidence>
<protein>
    <recommendedName>
        <fullName evidence="3">Aminotransferase class V domain-containing protein</fullName>
    </recommendedName>
</protein>
<evidence type="ECO:0000259" key="3">
    <source>
        <dbReference type="Pfam" id="PF00266"/>
    </source>
</evidence>
<reference evidence="4 5" key="1">
    <citation type="submission" date="2024-08" db="EMBL/GenBank/DDBJ databases">
        <authorList>
            <person name="Cucini C."/>
            <person name="Frati F."/>
        </authorList>
    </citation>
    <scope>NUCLEOTIDE SEQUENCE [LARGE SCALE GENOMIC DNA]</scope>
</reference>
<dbReference type="Proteomes" id="UP001642540">
    <property type="component" value="Unassembled WGS sequence"/>
</dbReference>
<evidence type="ECO:0000313" key="4">
    <source>
        <dbReference type="EMBL" id="CAL8111417.1"/>
    </source>
</evidence>
<dbReference type="InterPro" id="IPR000192">
    <property type="entry name" value="Aminotrans_V_dom"/>
</dbReference>
<keyword evidence="2" id="KW-0732">Signal</keyword>
<feature type="domain" description="Aminotransferase class V" evidence="3">
    <location>
        <begin position="88"/>
        <end position="360"/>
    </location>
</feature>
<dbReference type="Pfam" id="PF00266">
    <property type="entry name" value="Aminotran_5"/>
    <property type="match status" value="1"/>
</dbReference>
<keyword evidence="5" id="KW-1185">Reference proteome</keyword>
<gene>
    <name evidence="4" type="ORF">ODALV1_LOCUS15017</name>
</gene>
<feature type="chain" id="PRO_5047121383" description="Aminotransferase class V domain-containing protein" evidence="2">
    <location>
        <begin position="27"/>
        <end position="463"/>
    </location>
</feature>
<dbReference type="PANTHER" id="PTHR43092">
    <property type="entry name" value="L-CYSTEINE DESULFHYDRASE"/>
    <property type="match status" value="1"/>
</dbReference>
<feature type="signal peptide" evidence="2">
    <location>
        <begin position="1"/>
        <end position="26"/>
    </location>
</feature>
<dbReference type="InterPro" id="IPR015422">
    <property type="entry name" value="PyrdxlP-dep_Trfase_small"/>
</dbReference>
<keyword evidence="1" id="KW-0663">Pyridoxal phosphate</keyword>
<dbReference type="EMBL" id="CAXLJM020000046">
    <property type="protein sequence ID" value="CAL8111417.1"/>
    <property type="molecule type" value="Genomic_DNA"/>
</dbReference>
<sequence length="463" mass="52877">MRYTIPMMNCAIAVSFIVICVHLRESNEVEELRRLPPLGRSMRQEFFMKDDYIFLNHGSYGTYPRDVQKGLREYQERAERDPDLWFRKDLKPEHTKVREMLAEVINADAEDLVLVPNTTGGMNAIFRSLVFAAGERILHFNTVYGSMGSIIQYLVDYSNGAISKLVFNVTYPISNDVFLQQFETFLNETEDPEQPIRIALIDHITSVPGVVIPIERIIPLLKLRNITVVIDGAHAIGQVPIDVKALDPDYYITNCHKWLYAARGSAVLYVAKKHQPFVHPGFINAGYSQPAKLQDEFYWTGTMDFSPYMSIPAALQFRRDAGGEEMIMQYNHNLAYFGGKVLASAFKTEVLQYKNQIGSMVDVRLPVDNPDNPKLTNGWWVNEQLTKHPETFSPAYKHNGRWWVRVSAQIYNDLSDFEVCAKHFLAICNELNGSQNTTTDNDDNPNTESNVNSFAHVTLFKDN</sequence>
<dbReference type="PANTHER" id="PTHR43092:SF2">
    <property type="entry name" value="HERCYNYLCYSTEINE SULFOXIDE LYASE"/>
    <property type="match status" value="1"/>
</dbReference>
<dbReference type="InterPro" id="IPR015424">
    <property type="entry name" value="PyrdxlP-dep_Trfase"/>
</dbReference>
<organism evidence="4 5">
    <name type="scientific">Orchesella dallaii</name>
    <dbReference type="NCBI Taxonomy" id="48710"/>
    <lineage>
        <taxon>Eukaryota</taxon>
        <taxon>Metazoa</taxon>
        <taxon>Ecdysozoa</taxon>
        <taxon>Arthropoda</taxon>
        <taxon>Hexapoda</taxon>
        <taxon>Collembola</taxon>
        <taxon>Entomobryomorpha</taxon>
        <taxon>Entomobryoidea</taxon>
        <taxon>Orchesellidae</taxon>
        <taxon>Orchesellinae</taxon>
        <taxon>Orchesella</taxon>
    </lineage>
</organism>
<comment type="caution">
    <text evidence="4">The sequence shown here is derived from an EMBL/GenBank/DDBJ whole genome shotgun (WGS) entry which is preliminary data.</text>
</comment>
<dbReference type="SUPFAM" id="SSF53383">
    <property type="entry name" value="PLP-dependent transferases"/>
    <property type="match status" value="1"/>
</dbReference>